<evidence type="ECO:0000256" key="7">
    <source>
        <dbReference type="ARBA" id="ARBA00022759"/>
    </source>
</evidence>
<dbReference type="PANTHER" id="PTHR36528:SF1">
    <property type="entry name" value="CRISPR SYSTEM SINGLE-STRAND-SPECIFIC DEOXYRIBONUCLEASE CAS10_CSM1 (SUBTYPE III-A)"/>
    <property type="match status" value="1"/>
</dbReference>
<dbReference type="Pfam" id="PF18211">
    <property type="entry name" value="Csm1_B"/>
    <property type="match status" value="1"/>
</dbReference>
<dbReference type="GO" id="GO:0005524">
    <property type="term" value="F:ATP binding"/>
    <property type="evidence" value="ECO:0007669"/>
    <property type="project" value="UniProtKB-KW"/>
</dbReference>
<dbReference type="EMBL" id="DSZN01000064">
    <property type="protein sequence ID" value="HGQ85428.1"/>
    <property type="molecule type" value="Genomic_DNA"/>
</dbReference>
<dbReference type="Pfam" id="PF01966">
    <property type="entry name" value="HD"/>
    <property type="match status" value="1"/>
</dbReference>
<keyword evidence="11" id="KW-0051">Antiviral defense</keyword>
<comment type="cofactor">
    <cofactor evidence="1">
        <name>a divalent metal cation</name>
        <dbReference type="ChEBI" id="CHEBI:60240"/>
    </cofactor>
</comment>
<organism evidence="14">
    <name type="scientific">Thermodesulfobacterium geofontis</name>
    <dbReference type="NCBI Taxonomy" id="1295609"/>
    <lineage>
        <taxon>Bacteria</taxon>
        <taxon>Pseudomonadati</taxon>
        <taxon>Thermodesulfobacteriota</taxon>
        <taxon>Thermodesulfobacteria</taxon>
        <taxon>Thermodesulfobacteriales</taxon>
        <taxon>Thermodesulfobacteriaceae</taxon>
        <taxon>Thermodesulfobacterium</taxon>
    </lineage>
</organism>
<keyword evidence="7" id="KW-0255">Endonuclease</keyword>
<dbReference type="Gene3D" id="3.30.70.270">
    <property type="match status" value="1"/>
</dbReference>
<comment type="caution">
    <text evidence="14">The sequence shown here is derived from an EMBL/GenBank/DDBJ whole genome shotgun (WGS) entry which is preliminary data.</text>
</comment>
<keyword evidence="6" id="KW-0547">Nucleotide-binding</keyword>
<keyword evidence="9" id="KW-0269">Exonuclease</keyword>
<name>A0A7C4JSI4_9BACT</name>
<dbReference type="GO" id="GO:0016740">
    <property type="term" value="F:transferase activity"/>
    <property type="evidence" value="ECO:0007669"/>
    <property type="project" value="UniProtKB-KW"/>
</dbReference>
<dbReference type="InterPro" id="IPR000160">
    <property type="entry name" value="GGDEF_dom"/>
</dbReference>
<evidence type="ECO:0000256" key="11">
    <source>
        <dbReference type="ARBA" id="ARBA00023118"/>
    </source>
</evidence>
<dbReference type="InterPro" id="IPR013408">
    <property type="entry name" value="Cas10/Csm1"/>
</dbReference>
<dbReference type="InterPro" id="IPR043128">
    <property type="entry name" value="Rev_trsase/Diguanyl_cyclase"/>
</dbReference>
<evidence type="ECO:0000259" key="13">
    <source>
        <dbReference type="PROSITE" id="PS50887"/>
    </source>
</evidence>
<keyword evidence="5" id="KW-0540">Nuclease</keyword>
<evidence type="ECO:0000256" key="6">
    <source>
        <dbReference type="ARBA" id="ARBA00022741"/>
    </source>
</evidence>
<dbReference type="AlphaFoldDB" id="A0A7C4JSI4"/>
<dbReference type="InterPro" id="IPR054767">
    <property type="entry name" value="Cas10-Cmr2_palm2"/>
</dbReference>
<sequence>MKQNKKEIRNLLAIGALFHDIGKVIIRALWGETEQYFKQIEKEKHYKEQFKYAHAYSTYKFLENIINNSVILASSYHHNPSDAQGELKLYAKIYQLADYYSSSERSEKEKIERENLLRVIFQNIKIPNGKIKNQELPLEQEYFYNLQPLQINNEIIFPIKKEDLKSFDEITAYKNLWQGFQNEFNILKNAYIKEKKLMSSEKFLSALYYLIYKYFWCVPASTYDPERKERHYPDISLFDHLRICSAFSTSLYTSYNLNIIENESKPEEKIKLVFLKGDISGIQKFLYGITNIKGVAKRLRGRSSFLALLSDLVAKALLNKFEYPFVNILYSGGGHFEIVLGYDEGIEKEINKFSKEIEEILFKEFCGTLGLALGYSEITLTDLRNREVYKNKIMKNIHEMLDKNKKQKFKYILINHSTDQLLDMINRELKDTKKSYTVCSSCQLSITEEEIEEEKNICKWCEIFREVGEIIPKAKYLIFSKEKLDNLLGFHIDKIGGVYFLENLSEISIQIKENNEVYILNDTNFLKESKNICDGFKLIAQIVPLKETESEVMTFEELVKKAEGDEKLAFARGDVDNLGLVFMQGLGEDYSISRIATLSRSLDLYFSGYFNYLFNLEKFKNKIYVLYAGGDDFFIIGPWNIILEALKKIREDFKKYTCNNKNIDISCGVFVGRDSYPIRFAGDLAGEEEHKAKEIKPAIRVLGESLKWKEYEKAIEEAEKMANLVNKKKIGRSLFYKFYQLLNSFKNNKKNKISPKFYPLFYYYLYRNVKDEEDRKQIIDFFLDIDKDYQVKEDALFKAKYVIMKTRE</sequence>
<evidence type="ECO:0000256" key="10">
    <source>
        <dbReference type="ARBA" id="ARBA00022840"/>
    </source>
</evidence>
<dbReference type="Pfam" id="PF22335">
    <property type="entry name" value="Cas10-Cmr2_palm2"/>
    <property type="match status" value="1"/>
</dbReference>
<keyword evidence="10" id="KW-0067">ATP-binding</keyword>
<dbReference type="InterPro" id="IPR041062">
    <property type="entry name" value="Csm1_B"/>
</dbReference>
<dbReference type="GO" id="GO:0004519">
    <property type="term" value="F:endonuclease activity"/>
    <property type="evidence" value="ECO:0007669"/>
    <property type="project" value="UniProtKB-KW"/>
</dbReference>
<dbReference type="Gene3D" id="1.10.3210.10">
    <property type="entry name" value="Hypothetical protein af1432"/>
    <property type="match status" value="1"/>
</dbReference>
<dbReference type="PROSITE" id="PS50887">
    <property type="entry name" value="GGDEF"/>
    <property type="match status" value="1"/>
</dbReference>
<dbReference type="NCBIfam" id="TIGR02578">
    <property type="entry name" value="cas_TM1811_Csm1"/>
    <property type="match status" value="1"/>
</dbReference>
<gene>
    <name evidence="14" type="primary">cas10</name>
    <name evidence="14" type="ORF">ENT66_03475</name>
</gene>
<dbReference type="GO" id="GO:0004527">
    <property type="term" value="F:exonuclease activity"/>
    <property type="evidence" value="ECO:0007669"/>
    <property type="project" value="UniProtKB-KW"/>
</dbReference>
<dbReference type="SUPFAM" id="SSF109604">
    <property type="entry name" value="HD-domain/PDEase-like"/>
    <property type="match status" value="1"/>
</dbReference>
<evidence type="ECO:0000313" key="14">
    <source>
        <dbReference type="EMBL" id="HGQ85428.1"/>
    </source>
</evidence>
<dbReference type="InterPro" id="IPR006674">
    <property type="entry name" value="HD_domain"/>
</dbReference>
<evidence type="ECO:0000256" key="9">
    <source>
        <dbReference type="ARBA" id="ARBA00022839"/>
    </source>
</evidence>
<feature type="domain" description="GGDEF" evidence="13">
    <location>
        <begin position="566"/>
        <end position="704"/>
    </location>
</feature>
<dbReference type="GO" id="GO:0051607">
    <property type="term" value="P:defense response to virus"/>
    <property type="evidence" value="ECO:0007669"/>
    <property type="project" value="UniProtKB-KW"/>
</dbReference>
<dbReference type="InterPro" id="IPR052117">
    <property type="entry name" value="Cas10/Csm1_subtype-III-A"/>
</dbReference>
<accession>A0A7C4JSI4</accession>
<evidence type="ECO:0000256" key="8">
    <source>
        <dbReference type="ARBA" id="ARBA00022801"/>
    </source>
</evidence>
<proteinExistence type="inferred from homology"/>
<comment type="similarity">
    <text evidence="2">Belongs to the CRISPR-associated Cas10/Csm1 family.</text>
</comment>
<keyword evidence="8" id="KW-0378">Hydrolase</keyword>
<evidence type="ECO:0000256" key="5">
    <source>
        <dbReference type="ARBA" id="ARBA00022722"/>
    </source>
</evidence>
<protein>
    <recommendedName>
        <fullName evidence="3">CRISPR system single-strand-specific deoxyribonuclease Cas10/Csm1 (subtype III-A)</fullName>
    </recommendedName>
    <alternativeName>
        <fullName evidence="12">Cyclic oligoadenylate synthase</fullName>
    </alternativeName>
</protein>
<evidence type="ECO:0000256" key="3">
    <source>
        <dbReference type="ARBA" id="ARBA00014333"/>
    </source>
</evidence>
<evidence type="ECO:0000256" key="1">
    <source>
        <dbReference type="ARBA" id="ARBA00001968"/>
    </source>
</evidence>
<evidence type="ECO:0000256" key="12">
    <source>
        <dbReference type="ARBA" id="ARBA00032922"/>
    </source>
</evidence>
<evidence type="ECO:0000256" key="4">
    <source>
        <dbReference type="ARBA" id="ARBA00022679"/>
    </source>
</evidence>
<reference evidence="14" key="1">
    <citation type="journal article" date="2020" name="mSystems">
        <title>Genome- and Community-Level Interaction Insights into Carbon Utilization and Element Cycling Functions of Hydrothermarchaeota in Hydrothermal Sediment.</title>
        <authorList>
            <person name="Zhou Z."/>
            <person name="Liu Y."/>
            <person name="Xu W."/>
            <person name="Pan J."/>
            <person name="Luo Z.H."/>
            <person name="Li M."/>
        </authorList>
    </citation>
    <scope>NUCLEOTIDE SEQUENCE [LARGE SCALE GENOMIC DNA]</scope>
    <source>
        <strain evidence="14">SpSt-6</strain>
    </source>
</reference>
<dbReference type="PANTHER" id="PTHR36528">
    <property type="entry name" value="CRISPR SYSTEM SINGLE-STRAND-SPECIFIC DEOXYRIBONUCLEASE CAS10/CSM1 (SUBTYPE III-A)"/>
    <property type="match status" value="1"/>
</dbReference>
<keyword evidence="4" id="KW-0808">Transferase</keyword>
<evidence type="ECO:0000256" key="2">
    <source>
        <dbReference type="ARBA" id="ARBA00005700"/>
    </source>
</evidence>